<organism evidence="11 12">
    <name type="scientific">Phascolomyces articulosus</name>
    <dbReference type="NCBI Taxonomy" id="60185"/>
    <lineage>
        <taxon>Eukaryota</taxon>
        <taxon>Fungi</taxon>
        <taxon>Fungi incertae sedis</taxon>
        <taxon>Mucoromycota</taxon>
        <taxon>Mucoromycotina</taxon>
        <taxon>Mucoromycetes</taxon>
        <taxon>Mucorales</taxon>
        <taxon>Lichtheimiaceae</taxon>
        <taxon>Phascolomyces</taxon>
    </lineage>
</organism>
<dbReference type="GO" id="GO:0016020">
    <property type="term" value="C:membrane"/>
    <property type="evidence" value="ECO:0007669"/>
    <property type="project" value="TreeGrafter"/>
</dbReference>
<dbReference type="InterPro" id="IPR011989">
    <property type="entry name" value="ARM-like"/>
</dbReference>
<name>A0AAD5JYT6_9FUNG</name>
<dbReference type="InterPro" id="IPR001930">
    <property type="entry name" value="Peptidase_M1"/>
</dbReference>
<keyword evidence="3" id="KW-0645">Protease</keyword>
<gene>
    <name evidence="11" type="ORF">BDA99DRAFT_446327</name>
</gene>
<dbReference type="GO" id="GO:0042277">
    <property type="term" value="F:peptide binding"/>
    <property type="evidence" value="ECO:0007669"/>
    <property type="project" value="TreeGrafter"/>
</dbReference>
<dbReference type="Pfam" id="PF01433">
    <property type="entry name" value="Peptidase_M1"/>
    <property type="match status" value="1"/>
</dbReference>
<dbReference type="EMBL" id="JAIXMP010000039">
    <property type="protein sequence ID" value="KAI9248274.1"/>
    <property type="molecule type" value="Genomic_DNA"/>
</dbReference>
<evidence type="ECO:0000256" key="7">
    <source>
        <dbReference type="ARBA" id="ARBA00023049"/>
    </source>
</evidence>
<sequence>MPKDHFCCKSATSYFASANAVNHYAPNIVIEPKHLDIQIKINDLHEKRMIGKVTITFEHGGQALIRDKKDLSTVTLNAEEFLDVKVDGATHSYDGHQLQLYWSEPFEKNTQRKVTVHYVVDHPTAGLYFQNEDSLIDDKDCCWAITDHETEKARYWLPTIDFPAVRTTLTWSISAPSQYTSLANGALISEETENGFTTTRWQLDYPCPSYLVCFAVGDFVSVDAGEVNGKPIKYYAARCHSKEDIERSFGKTPDMMNWLEAKVGVPFPWPKYYQIALPAIRGAMENISLVTWIEIFVLDEINAKERQYIVDVVNVHEMAHTYFGDLLVIRHFEHAWLKESWAQYMESCWIQDKLSEDDFRFEMLTNAHHYIKECNKDYMRPIVTRLYDTSWDMFDSHTYPGGAWRIHMLRGILGDEAFWTGVKHYVETFASKTVETSDFQRALEWSSGLNLTRFFDEWLYSKGYPMLKGTFNHDLSRGTVQVSITQTQMKSHAPEVLPLFAFDLEIELTDDQGNKYLNTLTFDQEATMTTTFVLKNKEILPARIRVDPNFRVLHTLDMSADQRVLENTAKDAEDIVSRIWAYNELIKDGSYSALKFVEGQILKEPFYGVRAQVSALLAKQKSGFALKIIASMVKKESHPLALAPVITSCQIQDDVLRDTILDVLSRADQLPYRAHAAALLALAVQRNEKDLDYLLRAAKDDNKIGQYGIVRGGALKALGYHRSEEAFKYLLSRVGYNIEPMRARPSALGGLKYSAEWQDKRLQKLAIETLAKLIRDPNIQVRTEAVEGLVALQATGSYQDVDSTRYLYSNDDLSWLNRKLYELYQSSSSNDTTAAKEQVEKLEERIRKLEEKLQKLDQDA</sequence>
<comment type="similarity">
    <text evidence="2">Belongs to the peptidase M1 family.</text>
</comment>
<protein>
    <submittedName>
        <fullName evidence="11">Peptidase family M1-domain-containing protein</fullName>
    </submittedName>
</protein>
<dbReference type="InterPro" id="IPR050344">
    <property type="entry name" value="Peptidase_M1_aminopeptidases"/>
</dbReference>
<dbReference type="GO" id="GO:0043171">
    <property type="term" value="P:peptide catabolic process"/>
    <property type="evidence" value="ECO:0007669"/>
    <property type="project" value="TreeGrafter"/>
</dbReference>
<evidence type="ECO:0000259" key="10">
    <source>
        <dbReference type="Pfam" id="PF17900"/>
    </source>
</evidence>
<dbReference type="GO" id="GO:0005737">
    <property type="term" value="C:cytoplasm"/>
    <property type="evidence" value="ECO:0007669"/>
    <property type="project" value="TreeGrafter"/>
</dbReference>
<dbReference type="Proteomes" id="UP001209540">
    <property type="component" value="Unassembled WGS sequence"/>
</dbReference>
<dbReference type="SUPFAM" id="SSF55486">
    <property type="entry name" value="Metalloproteases ('zincins'), catalytic domain"/>
    <property type="match status" value="1"/>
</dbReference>
<dbReference type="SUPFAM" id="SSF63737">
    <property type="entry name" value="Leukotriene A4 hydrolase N-terminal domain"/>
    <property type="match status" value="1"/>
</dbReference>
<dbReference type="InterPro" id="IPR042097">
    <property type="entry name" value="Aminopeptidase_N-like_N_sf"/>
</dbReference>
<dbReference type="Gene3D" id="1.10.390.10">
    <property type="entry name" value="Neutral Protease Domain 2"/>
    <property type="match status" value="1"/>
</dbReference>
<dbReference type="InterPro" id="IPR027268">
    <property type="entry name" value="Peptidase_M4/M1_CTD_sf"/>
</dbReference>
<dbReference type="GO" id="GO:0008270">
    <property type="term" value="F:zinc ion binding"/>
    <property type="evidence" value="ECO:0007669"/>
    <property type="project" value="InterPro"/>
</dbReference>
<dbReference type="PRINTS" id="PR00756">
    <property type="entry name" value="ALADIPTASE"/>
</dbReference>
<dbReference type="Gene3D" id="1.25.10.10">
    <property type="entry name" value="Leucine-rich Repeat Variant"/>
    <property type="match status" value="1"/>
</dbReference>
<evidence type="ECO:0000256" key="1">
    <source>
        <dbReference type="ARBA" id="ARBA00001947"/>
    </source>
</evidence>
<accession>A0AAD5JYT6</accession>
<reference evidence="11" key="1">
    <citation type="journal article" date="2022" name="IScience">
        <title>Evolution of zygomycete secretomes and the origins of terrestrial fungal ecologies.</title>
        <authorList>
            <person name="Chang Y."/>
            <person name="Wang Y."/>
            <person name="Mondo S."/>
            <person name="Ahrendt S."/>
            <person name="Andreopoulos W."/>
            <person name="Barry K."/>
            <person name="Beard J."/>
            <person name="Benny G.L."/>
            <person name="Blankenship S."/>
            <person name="Bonito G."/>
            <person name="Cuomo C."/>
            <person name="Desiro A."/>
            <person name="Gervers K.A."/>
            <person name="Hundley H."/>
            <person name="Kuo A."/>
            <person name="LaButti K."/>
            <person name="Lang B.F."/>
            <person name="Lipzen A."/>
            <person name="O'Donnell K."/>
            <person name="Pangilinan J."/>
            <person name="Reynolds N."/>
            <person name="Sandor L."/>
            <person name="Smith M.E."/>
            <person name="Tsang A."/>
            <person name="Grigoriev I.V."/>
            <person name="Stajich J.E."/>
            <person name="Spatafora J.W."/>
        </authorList>
    </citation>
    <scope>NUCLEOTIDE SEQUENCE</scope>
    <source>
        <strain evidence="11">RSA 2281</strain>
    </source>
</reference>
<evidence type="ECO:0000256" key="6">
    <source>
        <dbReference type="ARBA" id="ARBA00022833"/>
    </source>
</evidence>
<dbReference type="GO" id="GO:0070006">
    <property type="term" value="F:metalloaminopeptidase activity"/>
    <property type="evidence" value="ECO:0007669"/>
    <property type="project" value="TreeGrafter"/>
</dbReference>
<dbReference type="AlphaFoldDB" id="A0AAD5JYT6"/>
<evidence type="ECO:0000256" key="4">
    <source>
        <dbReference type="ARBA" id="ARBA00022723"/>
    </source>
</evidence>
<dbReference type="SUPFAM" id="SSF48371">
    <property type="entry name" value="ARM repeat"/>
    <property type="match status" value="1"/>
</dbReference>
<feature type="coiled-coil region" evidence="8">
    <location>
        <begin position="832"/>
        <end position="859"/>
    </location>
</feature>
<dbReference type="Gene3D" id="2.60.40.1730">
    <property type="entry name" value="tricorn interacting facor f3 domain"/>
    <property type="match status" value="1"/>
</dbReference>
<evidence type="ECO:0000313" key="11">
    <source>
        <dbReference type="EMBL" id="KAI9248274.1"/>
    </source>
</evidence>
<dbReference type="InterPro" id="IPR014782">
    <property type="entry name" value="Peptidase_M1_dom"/>
</dbReference>
<keyword evidence="5" id="KW-0378">Hydrolase</keyword>
<evidence type="ECO:0000256" key="8">
    <source>
        <dbReference type="SAM" id="Coils"/>
    </source>
</evidence>
<dbReference type="InterPro" id="IPR045357">
    <property type="entry name" value="Aminopeptidase_N-like_N"/>
</dbReference>
<dbReference type="GO" id="GO:0006508">
    <property type="term" value="P:proteolysis"/>
    <property type="evidence" value="ECO:0007669"/>
    <property type="project" value="UniProtKB-KW"/>
</dbReference>
<proteinExistence type="inferred from homology"/>
<dbReference type="InterPro" id="IPR016024">
    <property type="entry name" value="ARM-type_fold"/>
</dbReference>
<reference evidence="11" key="2">
    <citation type="submission" date="2023-02" db="EMBL/GenBank/DDBJ databases">
        <authorList>
            <consortium name="DOE Joint Genome Institute"/>
            <person name="Mondo S.J."/>
            <person name="Chang Y."/>
            <person name="Wang Y."/>
            <person name="Ahrendt S."/>
            <person name="Andreopoulos W."/>
            <person name="Barry K."/>
            <person name="Beard J."/>
            <person name="Benny G.L."/>
            <person name="Blankenship S."/>
            <person name="Bonito G."/>
            <person name="Cuomo C."/>
            <person name="Desiro A."/>
            <person name="Gervers K.A."/>
            <person name="Hundley H."/>
            <person name="Kuo A."/>
            <person name="LaButti K."/>
            <person name="Lang B.F."/>
            <person name="Lipzen A."/>
            <person name="O'Donnell K."/>
            <person name="Pangilinan J."/>
            <person name="Reynolds N."/>
            <person name="Sandor L."/>
            <person name="Smith M.W."/>
            <person name="Tsang A."/>
            <person name="Grigoriev I.V."/>
            <person name="Stajich J.E."/>
            <person name="Spatafora J.W."/>
        </authorList>
    </citation>
    <scope>NUCLEOTIDE SEQUENCE</scope>
    <source>
        <strain evidence="11">RSA 2281</strain>
    </source>
</reference>
<dbReference type="PANTHER" id="PTHR11533:SF299">
    <property type="entry name" value="AMINOPEPTIDASE"/>
    <property type="match status" value="1"/>
</dbReference>
<feature type="domain" description="Peptidase M1 membrane alanine aminopeptidase" evidence="9">
    <location>
        <begin position="249"/>
        <end position="458"/>
    </location>
</feature>
<evidence type="ECO:0000256" key="3">
    <source>
        <dbReference type="ARBA" id="ARBA00022670"/>
    </source>
</evidence>
<evidence type="ECO:0000313" key="12">
    <source>
        <dbReference type="Proteomes" id="UP001209540"/>
    </source>
</evidence>
<comment type="cofactor">
    <cofactor evidence="1">
        <name>Zn(2+)</name>
        <dbReference type="ChEBI" id="CHEBI:29105"/>
    </cofactor>
</comment>
<evidence type="ECO:0000256" key="5">
    <source>
        <dbReference type="ARBA" id="ARBA00022801"/>
    </source>
</evidence>
<keyword evidence="4" id="KW-0479">Metal-binding</keyword>
<keyword evidence="7" id="KW-0482">Metalloprotease</keyword>
<evidence type="ECO:0000259" key="9">
    <source>
        <dbReference type="Pfam" id="PF01433"/>
    </source>
</evidence>
<dbReference type="GO" id="GO:0005615">
    <property type="term" value="C:extracellular space"/>
    <property type="evidence" value="ECO:0007669"/>
    <property type="project" value="TreeGrafter"/>
</dbReference>
<keyword evidence="8" id="KW-0175">Coiled coil</keyword>
<evidence type="ECO:0000256" key="2">
    <source>
        <dbReference type="ARBA" id="ARBA00010136"/>
    </source>
</evidence>
<dbReference type="PANTHER" id="PTHR11533">
    <property type="entry name" value="PROTEASE M1 ZINC METALLOPROTEASE"/>
    <property type="match status" value="1"/>
</dbReference>
<dbReference type="CDD" id="cd09603">
    <property type="entry name" value="M1_APN_like"/>
    <property type="match status" value="1"/>
</dbReference>
<comment type="caution">
    <text evidence="11">The sequence shown here is derived from an EMBL/GenBank/DDBJ whole genome shotgun (WGS) entry which is preliminary data.</text>
</comment>
<keyword evidence="12" id="KW-1185">Reference proteome</keyword>
<dbReference type="Pfam" id="PF17900">
    <property type="entry name" value="Peptidase_M1_N"/>
    <property type="match status" value="1"/>
</dbReference>
<keyword evidence="6" id="KW-0862">Zinc</keyword>
<feature type="domain" description="Aminopeptidase N-like N-terminal" evidence="10">
    <location>
        <begin position="32"/>
        <end position="211"/>
    </location>
</feature>